<dbReference type="GO" id="GO:0000155">
    <property type="term" value="F:phosphorelay sensor kinase activity"/>
    <property type="evidence" value="ECO:0007669"/>
    <property type="project" value="InterPro"/>
</dbReference>
<dbReference type="InterPro" id="IPR027417">
    <property type="entry name" value="P-loop_NTPase"/>
</dbReference>
<feature type="domain" description="HPr kinase/phosphorylase C-terminal" evidence="1">
    <location>
        <begin position="1"/>
        <end position="63"/>
    </location>
</feature>
<keyword evidence="2" id="KW-0808">Transferase</keyword>
<reference evidence="2 3" key="1">
    <citation type="submission" date="2019-09" db="EMBL/GenBank/DDBJ databases">
        <title>NBRP : Genome information of microbial organism related human and environment.</title>
        <authorList>
            <person name="Hattori M."/>
            <person name="Oshima K."/>
            <person name="Inaba H."/>
            <person name="Suda W."/>
            <person name="Sakamoto M."/>
            <person name="Iino T."/>
            <person name="Kitahara M."/>
            <person name="Oshida Y."/>
            <person name="Iida T."/>
            <person name="Kudo T."/>
            <person name="Itoh T."/>
            <person name="Ohkuma M."/>
        </authorList>
    </citation>
    <scope>NUCLEOTIDE SEQUENCE [LARGE SCALE GENOMIC DNA]</scope>
    <source>
        <strain evidence="2 3">Q-1</strain>
    </source>
</reference>
<dbReference type="AlphaFoldDB" id="A0A5A7N6Q4"/>
<dbReference type="SUPFAM" id="SSF53795">
    <property type="entry name" value="PEP carboxykinase-like"/>
    <property type="match status" value="1"/>
</dbReference>
<sequence length="133" mass="14278">MLRGPSGAGKSDLGLRLIDGGGLLVADDYVDLHLDGGALIARAPEKIKGLMEVRGLGLVPMATLDQAPLRLLVDLVPEDRMERMPEPSYETLMGLQLPLFALYAFEPSAAAKVRLAFARCLASTDLSHARHSL</sequence>
<keyword evidence="3" id="KW-1185">Reference proteome</keyword>
<keyword evidence="2" id="KW-0418">Kinase</keyword>
<dbReference type="GO" id="GO:0005524">
    <property type="term" value="F:ATP binding"/>
    <property type="evidence" value="ECO:0007669"/>
    <property type="project" value="InterPro"/>
</dbReference>
<gene>
    <name evidence="2" type="primary">hprK</name>
    <name evidence="2" type="ORF">JCM17846_04310</name>
</gene>
<protein>
    <submittedName>
        <fullName evidence="2">HPr kinase</fullName>
    </submittedName>
</protein>
<dbReference type="GO" id="GO:0006109">
    <property type="term" value="P:regulation of carbohydrate metabolic process"/>
    <property type="evidence" value="ECO:0007669"/>
    <property type="project" value="InterPro"/>
</dbReference>
<comment type="caution">
    <text evidence="2">The sequence shown here is derived from an EMBL/GenBank/DDBJ whole genome shotgun (WGS) entry which is preliminary data.</text>
</comment>
<name>A0A5A7N6Q4_9PROT</name>
<organism evidence="2 3">
    <name type="scientific">Iodidimonas nitroreducens</name>
    <dbReference type="NCBI Taxonomy" id="1236968"/>
    <lineage>
        <taxon>Bacteria</taxon>
        <taxon>Pseudomonadati</taxon>
        <taxon>Pseudomonadota</taxon>
        <taxon>Alphaproteobacteria</taxon>
        <taxon>Iodidimonadales</taxon>
        <taxon>Iodidimonadaceae</taxon>
        <taxon>Iodidimonas</taxon>
    </lineage>
</organism>
<dbReference type="Gene3D" id="3.40.50.300">
    <property type="entry name" value="P-loop containing nucleotide triphosphate hydrolases"/>
    <property type="match status" value="1"/>
</dbReference>
<dbReference type="EMBL" id="BKCN01000001">
    <property type="protein sequence ID" value="GER02749.1"/>
    <property type="molecule type" value="Genomic_DNA"/>
</dbReference>
<evidence type="ECO:0000259" key="1">
    <source>
        <dbReference type="Pfam" id="PF07475"/>
    </source>
</evidence>
<proteinExistence type="predicted"/>
<evidence type="ECO:0000313" key="3">
    <source>
        <dbReference type="Proteomes" id="UP000324996"/>
    </source>
</evidence>
<dbReference type="Pfam" id="PF07475">
    <property type="entry name" value="Hpr_kinase_C"/>
    <property type="match status" value="1"/>
</dbReference>
<dbReference type="CDD" id="cd01918">
    <property type="entry name" value="HprK_C"/>
    <property type="match status" value="1"/>
</dbReference>
<dbReference type="InterPro" id="IPR011104">
    <property type="entry name" value="Hpr_kin/Pase_C"/>
</dbReference>
<evidence type="ECO:0000313" key="2">
    <source>
        <dbReference type="EMBL" id="GER02749.1"/>
    </source>
</evidence>
<dbReference type="Proteomes" id="UP000324996">
    <property type="component" value="Unassembled WGS sequence"/>
</dbReference>
<accession>A0A5A7N6Q4</accession>